<keyword evidence="4" id="KW-0045">Antibiotic biosynthesis</keyword>
<dbReference type="InterPro" id="IPR050411">
    <property type="entry name" value="AlphaKG_dependent_hydroxylases"/>
</dbReference>
<feature type="domain" description="TauD/TfdA-like" evidence="5">
    <location>
        <begin position="12"/>
        <end position="228"/>
    </location>
</feature>
<organism evidence="6 7">
    <name type="scientific">Microbispora maris</name>
    <dbReference type="NCBI Taxonomy" id="3144104"/>
    <lineage>
        <taxon>Bacteria</taxon>
        <taxon>Bacillati</taxon>
        <taxon>Actinomycetota</taxon>
        <taxon>Actinomycetes</taxon>
        <taxon>Streptosporangiales</taxon>
        <taxon>Streptosporangiaceae</taxon>
        <taxon>Microbispora</taxon>
    </lineage>
</organism>
<dbReference type="RefSeq" id="WP_346226109.1">
    <property type="nucleotide sequence ID" value="NZ_JBDJAW010000009.1"/>
</dbReference>
<dbReference type="Proteomes" id="UP001447516">
    <property type="component" value="Unassembled WGS sequence"/>
</dbReference>
<keyword evidence="3" id="KW-0408">Iron</keyword>
<dbReference type="GO" id="GO:0051213">
    <property type="term" value="F:dioxygenase activity"/>
    <property type="evidence" value="ECO:0007669"/>
    <property type="project" value="UniProtKB-KW"/>
</dbReference>
<dbReference type="InterPro" id="IPR042098">
    <property type="entry name" value="TauD-like_sf"/>
</dbReference>
<evidence type="ECO:0000256" key="4">
    <source>
        <dbReference type="ARBA" id="ARBA00023194"/>
    </source>
</evidence>
<accession>A0ABV0APL1</accession>
<dbReference type="PANTHER" id="PTHR10696">
    <property type="entry name" value="GAMMA-BUTYROBETAINE HYDROXYLASE-RELATED"/>
    <property type="match status" value="1"/>
</dbReference>
<keyword evidence="7" id="KW-1185">Reference proteome</keyword>
<gene>
    <name evidence="6" type="ORF">AAH991_13385</name>
</gene>
<evidence type="ECO:0000256" key="2">
    <source>
        <dbReference type="ARBA" id="ARBA00023002"/>
    </source>
</evidence>
<proteinExistence type="predicted"/>
<dbReference type="InterPro" id="IPR003819">
    <property type="entry name" value="TauD/TfdA-like"/>
</dbReference>
<name>A0ABV0APL1_9ACTN</name>
<dbReference type="SUPFAM" id="SSF51197">
    <property type="entry name" value="Clavaminate synthase-like"/>
    <property type="match status" value="1"/>
</dbReference>
<sequence>MAAIEVPDPKADARIAAALREDGYAVLALPPDVDPSSSRALAILEDRLAAVGRPIQVFGEHPAWRPIGVRLDREATRSEGAGESPIHMDFVNAEDPPDIVMLYCERPDSLGGGHNLLAPVRTAERLPEDMRERLGRRVYADGHVKDLHNVGRDINPFAVIADHGRWRFRYTGRLLSNEAISAEERAALRALDRALRHAATRLCLTAGQALVLDQHRIAHSRLPLGKEQHRVPPNRRRLLWQRFARAKDV</sequence>
<evidence type="ECO:0000313" key="6">
    <source>
        <dbReference type="EMBL" id="MEN3536102.1"/>
    </source>
</evidence>
<protein>
    <submittedName>
        <fullName evidence="6">TauD/TfdA family dioxygenase</fullName>
    </submittedName>
</protein>
<reference evidence="6 7" key="1">
    <citation type="submission" date="2024-05" db="EMBL/GenBank/DDBJ databases">
        <title>Microbispora sp.ZYX-F-249.</title>
        <authorList>
            <person name="Xie H."/>
        </authorList>
    </citation>
    <scope>NUCLEOTIDE SEQUENCE [LARGE SCALE GENOMIC DNA]</scope>
    <source>
        <strain evidence="6 7">ZYX-F-249</strain>
    </source>
</reference>
<dbReference type="Pfam" id="PF02668">
    <property type="entry name" value="TauD"/>
    <property type="match status" value="1"/>
</dbReference>
<keyword evidence="2" id="KW-0560">Oxidoreductase</keyword>
<dbReference type="EMBL" id="JBDJAW010000009">
    <property type="protein sequence ID" value="MEN3536102.1"/>
    <property type="molecule type" value="Genomic_DNA"/>
</dbReference>
<evidence type="ECO:0000259" key="5">
    <source>
        <dbReference type="Pfam" id="PF02668"/>
    </source>
</evidence>
<evidence type="ECO:0000256" key="1">
    <source>
        <dbReference type="ARBA" id="ARBA00001954"/>
    </source>
</evidence>
<comment type="caution">
    <text evidence="6">The sequence shown here is derived from an EMBL/GenBank/DDBJ whole genome shotgun (WGS) entry which is preliminary data.</text>
</comment>
<evidence type="ECO:0000313" key="7">
    <source>
        <dbReference type="Proteomes" id="UP001447516"/>
    </source>
</evidence>
<keyword evidence="6" id="KW-0223">Dioxygenase</keyword>
<dbReference type="Gene3D" id="3.60.130.10">
    <property type="entry name" value="Clavaminate synthase-like"/>
    <property type="match status" value="1"/>
</dbReference>
<dbReference type="PANTHER" id="PTHR10696:SF56">
    <property type="entry name" value="TAUD_TFDA-LIKE DOMAIN-CONTAINING PROTEIN"/>
    <property type="match status" value="1"/>
</dbReference>
<comment type="cofactor">
    <cofactor evidence="1">
        <name>Fe(2+)</name>
        <dbReference type="ChEBI" id="CHEBI:29033"/>
    </cofactor>
</comment>
<evidence type="ECO:0000256" key="3">
    <source>
        <dbReference type="ARBA" id="ARBA00023004"/>
    </source>
</evidence>